<evidence type="ECO:0000259" key="1">
    <source>
        <dbReference type="Pfam" id="PF01515"/>
    </source>
</evidence>
<name>A0A4S2GTP5_9PROT</name>
<dbReference type="InterPro" id="IPR042113">
    <property type="entry name" value="P_AcTrfase_dom1"/>
</dbReference>
<proteinExistence type="predicted"/>
<organism evidence="2 3">
    <name type="scientific">Marinicauda algicola</name>
    <dbReference type="NCBI Taxonomy" id="2029849"/>
    <lineage>
        <taxon>Bacteria</taxon>
        <taxon>Pseudomonadati</taxon>
        <taxon>Pseudomonadota</taxon>
        <taxon>Alphaproteobacteria</taxon>
        <taxon>Maricaulales</taxon>
        <taxon>Maricaulaceae</taxon>
        <taxon>Marinicauda</taxon>
    </lineage>
</organism>
<feature type="non-terminal residue" evidence="2">
    <location>
        <position position="103"/>
    </location>
</feature>
<dbReference type="SUPFAM" id="SSF53659">
    <property type="entry name" value="Isocitrate/Isopropylmalate dehydrogenase-like"/>
    <property type="match status" value="1"/>
</dbReference>
<dbReference type="AlphaFoldDB" id="A0A4S2GTP5"/>
<reference evidence="2 3" key="1">
    <citation type="journal article" date="2017" name="Int. J. Syst. Evol. Microbiol.">
        <title>Marinicauda algicola sp. nov., isolated from a marine red alga Rhodosorus marinus.</title>
        <authorList>
            <person name="Jeong S.E."/>
            <person name="Jeon S.H."/>
            <person name="Chun B.H."/>
            <person name="Kim D.W."/>
            <person name="Jeon C.O."/>
        </authorList>
    </citation>
    <scope>NUCLEOTIDE SEQUENCE [LARGE SCALE GENOMIC DNA]</scope>
    <source>
        <strain evidence="2 3">JCM 31718</strain>
    </source>
</reference>
<keyword evidence="3" id="KW-1185">Reference proteome</keyword>
<feature type="domain" description="Phosphate acetyl/butaryl transferase" evidence="1">
    <location>
        <begin position="3"/>
        <end position="101"/>
    </location>
</feature>
<dbReference type="EMBL" id="SRXW01000061">
    <property type="protein sequence ID" value="TGY85962.1"/>
    <property type="molecule type" value="Genomic_DNA"/>
</dbReference>
<sequence>SIQDQVRSGPRKTIVFAEGEEPSVIRAAFAFQNQELGDAILIGREETTRANMRLVGVPEDAIRIVNARLSDRNADYGYWLHARLQRQGYLKRDVQRLVNNDRN</sequence>
<accession>A0A4S2GTP5</accession>
<dbReference type="InterPro" id="IPR002505">
    <property type="entry name" value="PTA_PTB"/>
</dbReference>
<dbReference type="EC" id="1.1.1.40" evidence="2"/>
<keyword evidence="2" id="KW-0560">Oxidoreductase</keyword>
<evidence type="ECO:0000313" key="3">
    <source>
        <dbReference type="Proteomes" id="UP000308054"/>
    </source>
</evidence>
<dbReference type="GO" id="GO:0016746">
    <property type="term" value="F:acyltransferase activity"/>
    <property type="evidence" value="ECO:0007669"/>
    <property type="project" value="InterPro"/>
</dbReference>
<protein>
    <submittedName>
        <fullName evidence="2">NADP-dependent malic enzyme</fullName>
        <ecNumber evidence="2">1.1.1.40</ecNumber>
    </submittedName>
</protein>
<dbReference type="Gene3D" id="3.40.50.10950">
    <property type="match status" value="1"/>
</dbReference>
<comment type="caution">
    <text evidence="2">The sequence shown here is derived from an EMBL/GenBank/DDBJ whole genome shotgun (WGS) entry which is preliminary data.</text>
</comment>
<dbReference type="Pfam" id="PF01515">
    <property type="entry name" value="PTA_PTB"/>
    <property type="match status" value="1"/>
</dbReference>
<evidence type="ECO:0000313" key="2">
    <source>
        <dbReference type="EMBL" id="TGY85962.1"/>
    </source>
</evidence>
<dbReference type="GO" id="GO:0004473">
    <property type="term" value="F:malate dehydrogenase (decarboxylating) (NADP+) activity"/>
    <property type="evidence" value="ECO:0007669"/>
    <property type="project" value="UniProtKB-EC"/>
</dbReference>
<gene>
    <name evidence="2" type="ORF">E5163_16755</name>
</gene>
<dbReference type="RefSeq" id="WP_277873789.1">
    <property type="nucleotide sequence ID" value="NZ_SRXW01000061.1"/>
</dbReference>
<dbReference type="Proteomes" id="UP000308054">
    <property type="component" value="Unassembled WGS sequence"/>
</dbReference>
<feature type="non-terminal residue" evidence="2">
    <location>
        <position position="1"/>
    </location>
</feature>